<accession>A0AAV1QGU7</accession>
<dbReference type="GO" id="GO:0004092">
    <property type="term" value="F:carnitine O-acetyltransferase activity"/>
    <property type="evidence" value="ECO:0007669"/>
    <property type="project" value="TreeGrafter"/>
</dbReference>
<reference evidence="4 5" key="1">
    <citation type="submission" date="2024-01" db="EMBL/GenBank/DDBJ databases">
        <authorList>
            <person name="Alioto T."/>
            <person name="Alioto T."/>
            <person name="Gomez Garrido J."/>
        </authorList>
    </citation>
    <scope>NUCLEOTIDE SEQUENCE [LARGE SCALE GENOMIC DNA]</scope>
</reference>
<keyword evidence="1" id="KW-0012">Acyltransferase</keyword>
<dbReference type="AlphaFoldDB" id="A0AAV1QGU7"/>
<feature type="region of interest" description="Disordered" evidence="2">
    <location>
        <begin position="26"/>
        <end position="59"/>
    </location>
</feature>
<organism evidence="4 5">
    <name type="scientific">Scomber scombrus</name>
    <name type="common">Atlantic mackerel</name>
    <name type="synonym">Scomber vernalis</name>
    <dbReference type="NCBI Taxonomy" id="13677"/>
    <lineage>
        <taxon>Eukaryota</taxon>
        <taxon>Metazoa</taxon>
        <taxon>Chordata</taxon>
        <taxon>Craniata</taxon>
        <taxon>Vertebrata</taxon>
        <taxon>Euteleostomi</taxon>
        <taxon>Actinopterygii</taxon>
        <taxon>Neopterygii</taxon>
        <taxon>Teleostei</taxon>
        <taxon>Neoteleostei</taxon>
        <taxon>Acanthomorphata</taxon>
        <taxon>Pelagiaria</taxon>
        <taxon>Scombriformes</taxon>
        <taxon>Scombridae</taxon>
        <taxon>Scomber</taxon>
    </lineage>
</organism>
<evidence type="ECO:0000256" key="1">
    <source>
        <dbReference type="ARBA" id="ARBA00023315"/>
    </source>
</evidence>
<feature type="domain" description="Choline/carnitine acyltransferase" evidence="3">
    <location>
        <begin position="2"/>
        <end position="59"/>
    </location>
</feature>
<dbReference type="Proteomes" id="UP001314229">
    <property type="component" value="Unassembled WGS sequence"/>
</dbReference>
<evidence type="ECO:0000313" key="5">
    <source>
        <dbReference type="Proteomes" id="UP001314229"/>
    </source>
</evidence>
<proteinExistence type="predicted"/>
<evidence type="ECO:0000256" key="2">
    <source>
        <dbReference type="SAM" id="MobiDB-lite"/>
    </source>
</evidence>
<dbReference type="GO" id="GO:0005777">
    <property type="term" value="C:peroxisome"/>
    <property type="evidence" value="ECO:0007669"/>
    <property type="project" value="TreeGrafter"/>
</dbReference>
<sequence length="59" mass="6519">ETNRESVSAIQRSIFTLCLDRAMPQVSDESSDITGTKQMVHGGGSQFNGGNRWFDKSLQ</sequence>
<dbReference type="InterPro" id="IPR000542">
    <property type="entry name" value="Carn_acyl_trans"/>
</dbReference>
<dbReference type="EMBL" id="CAWUFR010001384">
    <property type="protein sequence ID" value="CAK6983617.1"/>
    <property type="molecule type" value="Genomic_DNA"/>
</dbReference>
<gene>
    <name evidence="4" type="ORF">FSCOSCO3_A010307</name>
</gene>
<dbReference type="InterPro" id="IPR039551">
    <property type="entry name" value="Cho/carn_acyl_trans"/>
</dbReference>
<feature type="non-terminal residue" evidence="4">
    <location>
        <position position="59"/>
    </location>
</feature>
<keyword evidence="5" id="KW-1185">Reference proteome</keyword>
<dbReference type="Gene3D" id="3.30.559.70">
    <property type="entry name" value="Choline/Carnitine o-acyltransferase, domain 2"/>
    <property type="match status" value="1"/>
</dbReference>
<dbReference type="SUPFAM" id="SSF52777">
    <property type="entry name" value="CoA-dependent acyltransferases"/>
    <property type="match status" value="1"/>
</dbReference>
<dbReference type="InterPro" id="IPR042231">
    <property type="entry name" value="Cho/carn_acyl_trans_2"/>
</dbReference>
<keyword evidence="1" id="KW-0808">Transferase</keyword>
<dbReference type="PANTHER" id="PTHR22589:SF103">
    <property type="entry name" value="CARNITINE O-ACETYL-TRANSFERASE, ISOFORM A-RELATED"/>
    <property type="match status" value="1"/>
</dbReference>
<dbReference type="GO" id="GO:0019254">
    <property type="term" value="P:carnitine metabolic process, CoA-linked"/>
    <property type="evidence" value="ECO:0007669"/>
    <property type="project" value="TreeGrafter"/>
</dbReference>
<comment type="caution">
    <text evidence="4">The sequence shown here is derived from an EMBL/GenBank/DDBJ whole genome shotgun (WGS) entry which is preliminary data.</text>
</comment>
<feature type="non-terminal residue" evidence="4">
    <location>
        <position position="1"/>
    </location>
</feature>
<protein>
    <submittedName>
        <fullName evidence="4">Carnitine O-acetyltransferase-like</fullName>
    </submittedName>
</protein>
<name>A0AAV1QGU7_SCOSC</name>
<dbReference type="Pfam" id="PF00755">
    <property type="entry name" value="Carn_acyltransf"/>
    <property type="match status" value="1"/>
</dbReference>
<evidence type="ECO:0000259" key="3">
    <source>
        <dbReference type="Pfam" id="PF00755"/>
    </source>
</evidence>
<dbReference type="PANTHER" id="PTHR22589">
    <property type="entry name" value="CARNITINE O-ACYLTRANSFERASE"/>
    <property type="match status" value="1"/>
</dbReference>
<evidence type="ECO:0000313" key="4">
    <source>
        <dbReference type="EMBL" id="CAK6983617.1"/>
    </source>
</evidence>